<dbReference type="Ensembl" id="ENSEBUT00000022657.1">
    <property type="protein sequence ID" value="ENSEBUP00000022081.1"/>
    <property type="gene ID" value="ENSEBUG00000013615.1"/>
</dbReference>
<comment type="function">
    <text evidence="2">Plays a role in mitochondrial aerobic respiration. Regulates mitochondrial organization and fission.</text>
</comment>
<evidence type="ECO:0000313" key="4">
    <source>
        <dbReference type="Ensembl" id="ENSEBUP00000022081.1"/>
    </source>
</evidence>
<dbReference type="GO" id="GO:0005739">
    <property type="term" value="C:mitochondrion"/>
    <property type="evidence" value="ECO:0007669"/>
    <property type="project" value="UniProtKB-SubCell"/>
</dbReference>
<feature type="region of interest" description="Disordered" evidence="3">
    <location>
        <begin position="128"/>
        <end position="149"/>
    </location>
</feature>
<dbReference type="AlphaFoldDB" id="A0A8C4QXT0"/>
<feature type="region of interest" description="Disordered" evidence="3">
    <location>
        <begin position="25"/>
        <end position="48"/>
    </location>
</feature>
<proteinExistence type="inferred from homology"/>
<evidence type="ECO:0000313" key="5">
    <source>
        <dbReference type="Proteomes" id="UP000694388"/>
    </source>
</evidence>
<dbReference type="Proteomes" id="UP000694388">
    <property type="component" value="Unplaced"/>
</dbReference>
<dbReference type="PANTHER" id="PTHR14215:SF0">
    <property type="entry name" value="WH2 DOMAIN-CONTAINING PROTEIN"/>
    <property type="match status" value="1"/>
</dbReference>
<dbReference type="PANTHER" id="PTHR14215">
    <property type="entry name" value="PROTEIN OF UNKNOWN FUNCTION DUF729"/>
    <property type="match status" value="1"/>
</dbReference>
<comment type="similarity">
    <text evidence="1 2">Belongs to the MTFR1 family.</text>
</comment>
<dbReference type="Pfam" id="PF05308">
    <property type="entry name" value="Mito_fiss_reg"/>
    <property type="match status" value="1"/>
</dbReference>
<feature type="compositionally biased region" description="Polar residues" evidence="3">
    <location>
        <begin position="137"/>
        <end position="148"/>
    </location>
</feature>
<protein>
    <recommendedName>
        <fullName evidence="2">Mitochondrial fission regulator</fullName>
    </recommendedName>
</protein>
<keyword evidence="5" id="KW-1185">Reference proteome</keyword>
<dbReference type="OMA" id="CHEAMFA"/>
<evidence type="ECO:0000256" key="1">
    <source>
        <dbReference type="ARBA" id="ARBA00005807"/>
    </source>
</evidence>
<keyword evidence="2" id="KW-0496">Mitochondrion</keyword>
<dbReference type="GeneTree" id="ENSGT00950000183215"/>
<reference evidence="4" key="2">
    <citation type="submission" date="2025-09" db="UniProtKB">
        <authorList>
            <consortium name="Ensembl"/>
        </authorList>
    </citation>
    <scope>IDENTIFICATION</scope>
</reference>
<dbReference type="GO" id="GO:0009060">
    <property type="term" value="P:aerobic respiration"/>
    <property type="evidence" value="ECO:0007669"/>
    <property type="project" value="UniProtKB-UniRule"/>
</dbReference>
<name>A0A8C4QXT0_EPTBU</name>
<comment type="subcellular location">
    <subcellularLocation>
        <location evidence="2">Mitochondrion</location>
    </subcellularLocation>
</comment>
<dbReference type="InterPro" id="IPR007972">
    <property type="entry name" value="Mtfr1"/>
</dbReference>
<accession>A0A8C4QXT0</accession>
<evidence type="ECO:0000256" key="3">
    <source>
        <dbReference type="SAM" id="MobiDB-lite"/>
    </source>
</evidence>
<dbReference type="GO" id="GO:0000266">
    <property type="term" value="P:mitochondrial fission"/>
    <property type="evidence" value="ECO:0007669"/>
    <property type="project" value="UniProtKB-UniRule"/>
</dbReference>
<feature type="compositionally biased region" description="Pro residues" evidence="3">
    <location>
        <begin position="30"/>
        <end position="44"/>
    </location>
</feature>
<evidence type="ECO:0000256" key="2">
    <source>
        <dbReference type="RuleBase" id="RU369053"/>
    </source>
</evidence>
<sequence length="184" mass="20583">MRAQIARLVTLQQLVPNACQPNCSAGPLPQSLPPPPPPLPPPSLPSQKDSVMDVIRQRRANKTSSSQSNCVTRAPPETFVNMMEVLKDMDKIKLRAVQRSPGGTPMRRRPATPNTDDPVALITSALRRKFSHRSPLTRENSPGKSDSWSPKEAFHHLKFEQHMLWNVNRRTSLTKNQLTSPISQ</sequence>
<organism evidence="4 5">
    <name type="scientific">Eptatretus burgeri</name>
    <name type="common">Inshore hagfish</name>
    <dbReference type="NCBI Taxonomy" id="7764"/>
    <lineage>
        <taxon>Eukaryota</taxon>
        <taxon>Metazoa</taxon>
        <taxon>Chordata</taxon>
        <taxon>Craniata</taxon>
        <taxon>Vertebrata</taxon>
        <taxon>Cyclostomata</taxon>
        <taxon>Myxini</taxon>
        <taxon>Myxiniformes</taxon>
        <taxon>Myxinidae</taxon>
        <taxon>Eptatretinae</taxon>
        <taxon>Eptatretus</taxon>
    </lineage>
</organism>
<reference evidence="4" key="1">
    <citation type="submission" date="2025-08" db="UniProtKB">
        <authorList>
            <consortium name="Ensembl"/>
        </authorList>
    </citation>
    <scope>IDENTIFICATION</scope>
</reference>